<proteinExistence type="predicted"/>
<reference evidence="2 3" key="1">
    <citation type="submission" date="2019-05" db="EMBL/GenBank/DDBJ databases">
        <title>Another draft genome of Portunus trituberculatus and its Hox gene families provides insights of decapod evolution.</title>
        <authorList>
            <person name="Jeong J.-H."/>
            <person name="Song I."/>
            <person name="Kim S."/>
            <person name="Choi T."/>
            <person name="Kim D."/>
            <person name="Ryu S."/>
            <person name="Kim W."/>
        </authorList>
    </citation>
    <scope>NUCLEOTIDE SEQUENCE [LARGE SCALE GENOMIC DNA]</scope>
    <source>
        <tissue evidence="2">Muscle</tissue>
    </source>
</reference>
<organism evidence="2 3">
    <name type="scientific">Portunus trituberculatus</name>
    <name type="common">Swimming crab</name>
    <name type="synonym">Neptunus trituberculatus</name>
    <dbReference type="NCBI Taxonomy" id="210409"/>
    <lineage>
        <taxon>Eukaryota</taxon>
        <taxon>Metazoa</taxon>
        <taxon>Ecdysozoa</taxon>
        <taxon>Arthropoda</taxon>
        <taxon>Crustacea</taxon>
        <taxon>Multicrustacea</taxon>
        <taxon>Malacostraca</taxon>
        <taxon>Eumalacostraca</taxon>
        <taxon>Eucarida</taxon>
        <taxon>Decapoda</taxon>
        <taxon>Pleocyemata</taxon>
        <taxon>Brachyura</taxon>
        <taxon>Eubrachyura</taxon>
        <taxon>Portunoidea</taxon>
        <taxon>Portunidae</taxon>
        <taxon>Portuninae</taxon>
        <taxon>Portunus</taxon>
    </lineage>
</organism>
<dbReference type="EMBL" id="VSRR010003592">
    <property type="protein sequence ID" value="MPC36732.1"/>
    <property type="molecule type" value="Genomic_DNA"/>
</dbReference>
<gene>
    <name evidence="2" type="ORF">E2C01_030200</name>
</gene>
<comment type="caution">
    <text evidence="2">The sequence shown here is derived from an EMBL/GenBank/DDBJ whole genome shotgun (WGS) entry which is preliminary data.</text>
</comment>
<dbReference type="Proteomes" id="UP000324222">
    <property type="component" value="Unassembled WGS sequence"/>
</dbReference>
<name>A0A5B7ERG0_PORTR</name>
<accession>A0A5B7ERG0</accession>
<evidence type="ECO:0000313" key="3">
    <source>
        <dbReference type="Proteomes" id="UP000324222"/>
    </source>
</evidence>
<dbReference type="AlphaFoldDB" id="A0A5B7ERG0"/>
<sequence length="197" mass="21600">MPDAWRIACPRSWRVVQHGVIIRRDRVDTTHHETLHSTRNPYHPLEASHGIIWWMEDTADCLSVASGRLVVKLETTKEKKDQQPVPCLGPQRAEGSSAPNGGPTRVRGPPLPPSFPGRTANPIRHARTDNDGSYQLTLAQFRRLEGLTDGPIGSGVPHAGGRDTGADGVTWQEGEALACIRHRSCFPSGKRICTVPL</sequence>
<evidence type="ECO:0000256" key="1">
    <source>
        <dbReference type="SAM" id="MobiDB-lite"/>
    </source>
</evidence>
<evidence type="ECO:0000313" key="2">
    <source>
        <dbReference type="EMBL" id="MPC36732.1"/>
    </source>
</evidence>
<feature type="region of interest" description="Disordered" evidence="1">
    <location>
        <begin position="77"/>
        <end position="132"/>
    </location>
</feature>
<protein>
    <submittedName>
        <fullName evidence="2">Uncharacterized protein</fullName>
    </submittedName>
</protein>
<keyword evidence="3" id="KW-1185">Reference proteome</keyword>